<protein>
    <recommendedName>
        <fullName evidence="4">SH2 domain-containing protein</fullName>
    </recommendedName>
</protein>
<dbReference type="PANTHER" id="PTHR11801">
    <property type="entry name" value="SIGNAL TRANSDUCER AND ACTIVATOR OF TRANSCRIPTION"/>
    <property type="match status" value="1"/>
</dbReference>
<dbReference type="InterPro" id="IPR001217">
    <property type="entry name" value="STAT"/>
</dbReference>
<gene>
    <name evidence="5" type="ORF">P3X46_026870</name>
</gene>
<dbReference type="SUPFAM" id="SSF55550">
    <property type="entry name" value="SH2 domain"/>
    <property type="match status" value="1"/>
</dbReference>
<organism evidence="5 6">
    <name type="scientific">Hevea brasiliensis</name>
    <name type="common">Para rubber tree</name>
    <name type="synonym">Siphonia brasiliensis</name>
    <dbReference type="NCBI Taxonomy" id="3981"/>
    <lineage>
        <taxon>Eukaryota</taxon>
        <taxon>Viridiplantae</taxon>
        <taxon>Streptophyta</taxon>
        <taxon>Embryophyta</taxon>
        <taxon>Tracheophyta</taxon>
        <taxon>Spermatophyta</taxon>
        <taxon>Magnoliopsida</taxon>
        <taxon>eudicotyledons</taxon>
        <taxon>Gunneridae</taxon>
        <taxon>Pentapetalae</taxon>
        <taxon>rosids</taxon>
        <taxon>fabids</taxon>
        <taxon>Malpighiales</taxon>
        <taxon>Euphorbiaceae</taxon>
        <taxon>Crotonoideae</taxon>
        <taxon>Micrandreae</taxon>
        <taxon>Hevea</taxon>
    </lineage>
</organism>
<name>A0ABQ9L1I0_HEVBR</name>
<dbReference type="Proteomes" id="UP001174677">
    <property type="component" value="Chromosome 15"/>
</dbReference>
<proteinExistence type="predicted"/>
<feature type="region of interest" description="Disordered" evidence="3">
    <location>
        <begin position="411"/>
        <end position="437"/>
    </location>
</feature>
<evidence type="ECO:0000313" key="5">
    <source>
        <dbReference type="EMBL" id="KAJ9153429.1"/>
    </source>
</evidence>
<evidence type="ECO:0000259" key="4">
    <source>
        <dbReference type="PROSITE" id="PS50001"/>
    </source>
</evidence>
<feature type="domain" description="SH2" evidence="4">
    <location>
        <begin position="600"/>
        <end position="682"/>
    </location>
</feature>
<dbReference type="EMBL" id="JARPOI010000015">
    <property type="protein sequence ID" value="KAJ9153429.1"/>
    <property type="molecule type" value="Genomic_DNA"/>
</dbReference>
<dbReference type="Gene3D" id="3.30.505.10">
    <property type="entry name" value="SH2 domain"/>
    <property type="match status" value="1"/>
</dbReference>
<evidence type="ECO:0000256" key="3">
    <source>
        <dbReference type="SAM" id="MobiDB-lite"/>
    </source>
</evidence>
<dbReference type="InterPro" id="IPR000980">
    <property type="entry name" value="SH2"/>
</dbReference>
<dbReference type="PROSITE" id="PS50001">
    <property type="entry name" value="SH2"/>
    <property type="match status" value="1"/>
</dbReference>
<evidence type="ECO:0000256" key="1">
    <source>
        <dbReference type="ARBA" id="ARBA00022999"/>
    </source>
</evidence>
<keyword evidence="6" id="KW-1185">Reference proteome</keyword>
<sequence length="698" mass="78537">MGIMDDNVINGKDYTLLKDFRMVIEVKGGNFSFSFWVYLIDSANAYPATVINQIYSDITSSAPFISINEKKLVTLLPLSLLHKEASDPSNSTSLTEALHASMENEFPLENWIHVGCGVFTEVLRLHINGEIAGEWSLPSSFNKDFISNGLEKITLVGASGDDDLQGYVYNAEVLPISLSIKDHYFKDPPLQLSIDDSSTSEIEEGIDGIWSIVGGKASCRRIFSLDVVLSNAVSVTIDKEVEVVTSLLYADNGLPVEKTSDDEAPLLISYDGIEFAASDQQSKLLHGRASFKLKISQLSSKCDNRLFRIKFEMPGFGGYHFLQAFSHPIRCISRSRRTSLLTWKRPTSASYPLNGSAEFQHNSVHEIKPSPSSKRVKLGQENTSAVERQDDECNLHAFTANQVENALRSKLEGSSEKLEVDNSPSDSESTEERDSDFKVMSSSGYSISDLTIFKYCLGGLTDRALLLKEVAISASEEDLLRFAHEVSLYSGCSHHKRQITIAKRLIMEGTRVWNSIAQNNHAVHWENVVFEIEEQFMKIACCSSRSLTEQDFELLRRIAGCRDYIAQENFEKMWCWLYPVAFALSRDWINTMWKSTFPKWIEGFITEEEAELSLEGPRGLQEPGTFVLRFPTSRSWPHPDAGSLIVTYVGSDYAVHHRLLCLDFIYSCEESQTNVKPLQDMLLEEPELSRLGRTMRSQ</sequence>
<accession>A0ABQ9L1I0</accession>
<evidence type="ECO:0000256" key="2">
    <source>
        <dbReference type="PROSITE-ProRule" id="PRU00191"/>
    </source>
</evidence>
<dbReference type="InterPro" id="IPR036860">
    <property type="entry name" value="SH2_dom_sf"/>
</dbReference>
<comment type="caution">
    <text evidence="5">The sequence shown here is derived from an EMBL/GenBank/DDBJ whole genome shotgun (WGS) entry which is preliminary data.</text>
</comment>
<keyword evidence="1 2" id="KW-0727">SH2 domain</keyword>
<feature type="compositionally biased region" description="Basic and acidic residues" evidence="3">
    <location>
        <begin position="411"/>
        <end position="420"/>
    </location>
</feature>
<evidence type="ECO:0000313" key="6">
    <source>
        <dbReference type="Proteomes" id="UP001174677"/>
    </source>
</evidence>
<reference evidence="5 6" key="1">
    <citation type="journal article" date="2023" name="Plant Biotechnol. J.">
        <title>Chromosome-level wild Hevea brasiliensis genome provides new tools for genomic-assisted breeding and valuable loci to elevate rubber yield.</title>
        <authorList>
            <person name="Cheng H."/>
            <person name="Song X."/>
            <person name="Hu Y."/>
            <person name="Wu T."/>
            <person name="Yang Q."/>
            <person name="An Z."/>
            <person name="Feng S."/>
            <person name="Deng Z."/>
            <person name="Wu W."/>
            <person name="Zeng X."/>
            <person name="Tu M."/>
            <person name="Wang X."/>
            <person name="Huang H."/>
        </authorList>
    </citation>
    <scope>NUCLEOTIDE SEQUENCE [LARGE SCALE GENOMIC DNA]</scope>
    <source>
        <strain evidence="5">MT/VB/25A 57/8</strain>
    </source>
</reference>